<protein>
    <submittedName>
        <fullName evidence="1">Uncharacterized protein</fullName>
    </submittedName>
</protein>
<name>A0A225UY12_9STRA</name>
<sequence length="102" mass="11907">MLAKLLLQPIYLVVARNGLDKASYQIFRPMQKNTSTHELQSAGEFNFRKEEADKWVDELKKDGLQESDHFMPTTGCLTFWRSALHMVEIRSNTNYGRTERNL</sequence>
<gene>
    <name evidence="1" type="ORF">PHMEG_00032068</name>
</gene>
<organism evidence="1 2">
    <name type="scientific">Phytophthora megakarya</name>
    <dbReference type="NCBI Taxonomy" id="4795"/>
    <lineage>
        <taxon>Eukaryota</taxon>
        <taxon>Sar</taxon>
        <taxon>Stramenopiles</taxon>
        <taxon>Oomycota</taxon>
        <taxon>Peronosporomycetes</taxon>
        <taxon>Peronosporales</taxon>
        <taxon>Peronosporaceae</taxon>
        <taxon>Phytophthora</taxon>
    </lineage>
</organism>
<comment type="caution">
    <text evidence="1">The sequence shown here is derived from an EMBL/GenBank/DDBJ whole genome shotgun (WGS) entry which is preliminary data.</text>
</comment>
<proteinExistence type="predicted"/>
<evidence type="ECO:0000313" key="1">
    <source>
        <dbReference type="EMBL" id="OWY97406.1"/>
    </source>
</evidence>
<keyword evidence="2" id="KW-1185">Reference proteome</keyword>
<accession>A0A225UY12</accession>
<evidence type="ECO:0000313" key="2">
    <source>
        <dbReference type="Proteomes" id="UP000198211"/>
    </source>
</evidence>
<reference evidence="2" key="1">
    <citation type="submission" date="2017-03" db="EMBL/GenBank/DDBJ databases">
        <title>Phytopthora megakarya and P. palmivora, two closely related causual agents of cacao black pod achieved similar genome size and gene model numbers by different mechanisms.</title>
        <authorList>
            <person name="Ali S."/>
            <person name="Shao J."/>
            <person name="Larry D.J."/>
            <person name="Kronmiller B."/>
            <person name="Shen D."/>
            <person name="Strem M.D."/>
            <person name="Melnick R.L."/>
            <person name="Guiltinan M.J."/>
            <person name="Tyler B.M."/>
            <person name="Meinhardt L.W."/>
            <person name="Bailey B.A."/>
        </authorList>
    </citation>
    <scope>NUCLEOTIDE SEQUENCE [LARGE SCALE GENOMIC DNA]</scope>
    <source>
        <strain evidence="2">zdho120</strain>
    </source>
</reference>
<dbReference type="OrthoDB" id="143971at2759"/>
<dbReference type="EMBL" id="NBNE01010493">
    <property type="protein sequence ID" value="OWY97406.1"/>
    <property type="molecule type" value="Genomic_DNA"/>
</dbReference>
<dbReference type="Proteomes" id="UP000198211">
    <property type="component" value="Unassembled WGS sequence"/>
</dbReference>
<dbReference type="AlphaFoldDB" id="A0A225UY12"/>